<reference evidence="1 2" key="1">
    <citation type="submission" date="2016-11" db="EMBL/GenBank/DDBJ databases">
        <title>Draft Genome Sequences of Nine Cyanobacterial Strains from Diverse Habitats.</title>
        <authorList>
            <person name="Zhu T."/>
            <person name="Hou S."/>
            <person name="Lu X."/>
            <person name="Hess W.R."/>
        </authorList>
    </citation>
    <scope>NUCLEOTIDE SEQUENCE [LARGE SCALE GENOMIC DNA]</scope>
    <source>
        <strain evidence="1 2">NIES-593</strain>
    </source>
</reference>
<dbReference type="STRING" id="1921803.NIES593_21940"/>
<gene>
    <name evidence="1" type="ORF">NIES593_21940</name>
</gene>
<evidence type="ECO:0000313" key="1">
    <source>
        <dbReference type="EMBL" id="OKH18672.1"/>
    </source>
</evidence>
<organism evidence="1 2">
    <name type="scientific">Hydrococcus rivularis NIES-593</name>
    <dbReference type="NCBI Taxonomy" id="1921803"/>
    <lineage>
        <taxon>Bacteria</taxon>
        <taxon>Bacillati</taxon>
        <taxon>Cyanobacteriota</taxon>
        <taxon>Cyanophyceae</taxon>
        <taxon>Pleurocapsales</taxon>
        <taxon>Hydrococcaceae</taxon>
        <taxon>Hydrococcus</taxon>
    </lineage>
</organism>
<comment type="caution">
    <text evidence="1">The sequence shown here is derived from an EMBL/GenBank/DDBJ whole genome shotgun (WGS) entry which is preliminary data.</text>
</comment>
<protein>
    <recommendedName>
        <fullName evidence="3">DUF3104 domain-containing protein</fullName>
    </recommendedName>
</protein>
<dbReference type="EMBL" id="MRCB01000048">
    <property type="protein sequence ID" value="OKH18672.1"/>
    <property type="molecule type" value="Genomic_DNA"/>
</dbReference>
<proteinExistence type="predicted"/>
<evidence type="ECO:0008006" key="3">
    <source>
        <dbReference type="Google" id="ProtNLM"/>
    </source>
</evidence>
<sequence length="64" mass="7280">MVQVGTLVRVLYPDYAAGILGRILARETSGRWIVKLEENPFEKSDEPLFLSLEETEFEVIEPQG</sequence>
<keyword evidence="2" id="KW-1185">Reference proteome</keyword>
<name>A0A1U7H7P9_9CYAN</name>
<evidence type="ECO:0000313" key="2">
    <source>
        <dbReference type="Proteomes" id="UP000186868"/>
    </source>
</evidence>
<dbReference type="Proteomes" id="UP000186868">
    <property type="component" value="Unassembled WGS sequence"/>
</dbReference>
<dbReference type="AlphaFoldDB" id="A0A1U7H7P9"/>
<dbReference type="OrthoDB" id="515661at2"/>
<accession>A0A1U7H7P9</accession>